<dbReference type="EMBL" id="FOIJ01000025">
    <property type="protein sequence ID" value="SEU37954.1"/>
    <property type="molecule type" value="Genomic_DNA"/>
</dbReference>
<keyword evidence="2" id="KW-1185">Reference proteome</keyword>
<name>A0A1I0LD07_9BACT</name>
<organism evidence="1 2">
    <name type="scientific">Stigmatella erecta</name>
    <dbReference type="NCBI Taxonomy" id="83460"/>
    <lineage>
        <taxon>Bacteria</taxon>
        <taxon>Pseudomonadati</taxon>
        <taxon>Myxococcota</taxon>
        <taxon>Myxococcia</taxon>
        <taxon>Myxococcales</taxon>
        <taxon>Cystobacterineae</taxon>
        <taxon>Archangiaceae</taxon>
        <taxon>Stigmatella</taxon>
    </lineage>
</organism>
<dbReference type="RefSeq" id="WP_093525870.1">
    <property type="nucleotide sequence ID" value="NZ_FOIJ01000025.1"/>
</dbReference>
<evidence type="ECO:0000313" key="2">
    <source>
        <dbReference type="Proteomes" id="UP000199181"/>
    </source>
</evidence>
<dbReference type="Proteomes" id="UP000199181">
    <property type="component" value="Unassembled WGS sequence"/>
</dbReference>
<reference evidence="2" key="1">
    <citation type="submission" date="2016-10" db="EMBL/GenBank/DDBJ databases">
        <authorList>
            <person name="Varghese N."/>
            <person name="Submissions S."/>
        </authorList>
    </citation>
    <scope>NUCLEOTIDE SEQUENCE [LARGE SCALE GENOMIC DNA]</scope>
    <source>
        <strain evidence="2">DSM 16858</strain>
    </source>
</reference>
<accession>A0A1I0LD07</accession>
<proteinExistence type="predicted"/>
<sequence>MERQFGQHTIAFEAPDIVRFVFRGDIEPTDQQGMHDFVEELHARHGLLYLLGDLRLGTGLSQETRKRLGQAPSHVPYKAMVFFGASFSMRTLFNMLNRAYVLMSRTTVSTVFVETEQEARDWLAQQRTLPPNG</sequence>
<protein>
    <submittedName>
        <fullName evidence="1">SpoIIAA-like</fullName>
    </submittedName>
</protein>
<gene>
    <name evidence="1" type="ORF">SAMN05443639_12537</name>
</gene>
<dbReference type="AlphaFoldDB" id="A0A1I0LD07"/>
<evidence type="ECO:0000313" key="1">
    <source>
        <dbReference type="EMBL" id="SEU37954.1"/>
    </source>
</evidence>